<organism evidence="2 3">
    <name type="scientific">Frankia nepalensis</name>
    <dbReference type="NCBI Taxonomy" id="1836974"/>
    <lineage>
        <taxon>Bacteria</taxon>
        <taxon>Bacillati</taxon>
        <taxon>Actinomycetota</taxon>
        <taxon>Actinomycetes</taxon>
        <taxon>Frankiales</taxon>
        <taxon>Frankiaceae</taxon>
        <taxon>Frankia</taxon>
    </lineage>
</organism>
<feature type="region of interest" description="Disordered" evidence="1">
    <location>
        <begin position="272"/>
        <end position="302"/>
    </location>
</feature>
<feature type="compositionally biased region" description="Acidic residues" evidence="1">
    <location>
        <begin position="284"/>
        <end position="293"/>
    </location>
</feature>
<dbReference type="PANTHER" id="PTHR38479:SF2">
    <property type="entry name" value="WINGED HELIX DNA-BINDING DOMAIN-CONTAINING PROTEIN"/>
    <property type="match status" value="1"/>
</dbReference>
<name>A0A937RFM2_9ACTN</name>
<evidence type="ECO:0000313" key="3">
    <source>
        <dbReference type="Proteomes" id="UP000604475"/>
    </source>
</evidence>
<proteinExistence type="predicted"/>
<dbReference type="EMBL" id="JAEACQ010000231">
    <property type="protein sequence ID" value="MBL7629525.1"/>
    <property type="molecule type" value="Genomic_DNA"/>
</dbReference>
<dbReference type="Proteomes" id="UP000604475">
    <property type="component" value="Unassembled WGS sequence"/>
</dbReference>
<keyword evidence="3" id="KW-1185">Reference proteome</keyword>
<dbReference type="InterPro" id="IPR009351">
    <property type="entry name" value="AlkZ-like"/>
</dbReference>
<sequence length="408" mass="43069">MCRLTAQLLVDPLPTPSTAAGRVSTVVEAVGRVLAVQAQDSRGLRLAVRSRTRGLAAADVDRAFAERAIVVTWLNRGTLHLARSEDYPWLHALTAPRQETLLRRRLAEEGVSPAEAERGVDLVERALVDQGPLTRTQLRDLLDAAGIPTARQALIMILGYASQRGVLVRGPMAGAEHAYVLTRDWLGDLAPNAGAGVDRDAALAELAVRYLAGHGPADDRDLAAWSGLTLGDARRGLMLASDRVEALDDGRADLRRRARGARGVSVTAVLGIDGGGSRLGEPGDTGDPDEDAGSGDGRDTGEKAETDLEAIPTRLLGPFDPILHGWAARDWVTGPHRGIVTVNGIFRSIALVAGQAAGTWTMPDGHVALSPFAPLPPHIDAALRAEAADVHRFFATPPDPTPATSAEG</sequence>
<protein>
    <submittedName>
        <fullName evidence="2">AlkZ family DNA glycosylase</fullName>
    </submittedName>
</protein>
<dbReference type="AlphaFoldDB" id="A0A937RFM2"/>
<comment type="caution">
    <text evidence="2">The sequence shown here is derived from an EMBL/GenBank/DDBJ whole genome shotgun (WGS) entry which is preliminary data.</text>
</comment>
<evidence type="ECO:0000313" key="2">
    <source>
        <dbReference type="EMBL" id="MBL7629525.1"/>
    </source>
</evidence>
<gene>
    <name evidence="2" type="ORF">I7412_20605</name>
</gene>
<reference evidence="2" key="1">
    <citation type="submission" date="2020-12" db="EMBL/GenBank/DDBJ databases">
        <title>Genomic characterization of non-nitrogen-fixing Frankia strains.</title>
        <authorList>
            <person name="Carlos-Shanley C."/>
            <person name="Guerra T."/>
            <person name="Hahn D."/>
        </authorList>
    </citation>
    <scope>NUCLEOTIDE SEQUENCE</scope>
    <source>
        <strain evidence="2">CN6</strain>
    </source>
</reference>
<dbReference type="Pfam" id="PF06224">
    <property type="entry name" value="AlkZ-like"/>
    <property type="match status" value="1"/>
</dbReference>
<dbReference type="PANTHER" id="PTHR38479">
    <property type="entry name" value="LMO0824 PROTEIN"/>
    <property type="match status" value="1"/>
</dbReference>
<evidence type="ECO:0000256" key="1">
    <source>
        <dbReference type="SAM" id="MobiDB-lite"/>
    </source>
</evidence>
<accession>A0A937RFM2</accession>